<gene>
    <name evidence="1" type="ORF">C4C32_08990</name>
</gene>
<name>A0A8B6UVT9_9PSED</name>
<organism evidence="1 2">
    <name type="scientific">Pseudomonas corrugata</name>
    <dbReference type="NCBI Taxonomy" id="47879"/>
    <lineage>
        <taxon>Bacteria</taxon>
        <taxon>Pseudomonadati</taxon>
        <taxon>Pseudomonadota</taxon>
        <taxon>Gammaproteobacteria</taxon>
        <taxon>Pseudomonadales</taxon>
        <taxon>Pseudomonadaceae</taxon>
        <taxon>Pseudomonas</taxon>
    </lineage>
</organism>
<dbReference type="Proteomes" id="UP000663914">
    <property type="component" value="Chromosome"/>
</dbReference>
<sequence>MVTVISEDHFIGMLNTLLMRGYEAYQNYQANGKTFLFAKIIKVNNEAILNLVLSNCHLLPQEQQKDLIKLVSHLDVWTCQCDDLYERINPGLTDTFIFDTVVNFPKESMGRLDAYFDSKLQNKNTL</sequence>
<protein>
    <submittedName>
        <fullName evidence="1">Uncharacterized protein</fullName>
    </submittedName>
</protein>
<accession>A0A8B6UVT9</accession>
<proteinExistence type="predicted"/>
<dbReference type="RefSeq" id="WP_208555481.1">
    <property type="nucleotide sequence ID" value="NZ_CP072011.1"/>
</dbReference>
<reference evidence="1" key="1">
    <citation type="book" date="2019" name="MICROBIAL BIOTECHNOLOGY" publisher="Unknown Publisher">
        <title>Optimization of recombineering for directed mutagenesis of bacteria Pseudomonas corrugata 3'.</title>
        <authorList>
            <person name="Buinitskaja S.V."/>
            <person name="Pilipenok N."/>
            <person name="Valentovich L.N."/>
        </authorList>
    </citation>
    <scope>NUCLEOTIDE SEQUENCE</scope>
    <source>
        <strain evidence="1">3prime</strain>
    </source>
</reference>
<dbReference type="EMBL" id="CP072011">
    <property type="protein sequence ID" value="QTH16016.1"/>
    <property type="molecule type" value="Genomic_DNA"/>
</dbReference>
<evidence type="ECO:0000313" key="1">
    <source>
        <dbReference type="EMBL" id="QTH16016.1"/>
    </source>
</evidence>
<reference evidence="1" key="2">
    <citation type="submission" date="2021-03" db="EMBL/GenBank/DDBJ databases">
        <authorList>
            <person name="Valentovich L.N."/>
            <person name="Akhremchuk A.E."/>
            <person name="Miamin V.E."/>
        </authorList>
    </citation>
    <scope>NUCLEOTIDE SEQUENCE</scope>
    <source>
        <strain evidence="1">3prime</strain>
    </source>
</reference>
<evidence type="ECO:0000313" key="2">
    <source>
        <dbReference type="Proteomes" id="UP000663914"/>
    </source>
</evidence>
<dbReference type="AlphaFoldDB" id="A0A8B6UVT9"/>